<evidence type="ECO:0000313" key="2">
    <source>
        <dbReference type="EMBL" id="VDM29374.1"/>
    </source>
</evidence>
<dbReference type="EMBL" id="UYWY01004924">
    <property type="protein sequence ID" value="VDM29374.1"/>
    <property type="molecule type" value="Genomic_DNA"/>
</dbReference>
<reference evidence="4" key="1">
    <citation type="submission" date="2016-06" db="UniProtKB">
        <authorList>
            <consortium name="WormBaseParasite"/>
        </authorList>
    </citation>
    <scope>IDENTIFICATION</scope>
</reference>
<dbReference type="InterPro" id="IPR036734">
    <property type="entry name" value="Neur_chan_lig-bd_sf"/>
</dbReference>
<dbReference type="WBParaSite" id="TCNE_0000365701-mRNA-1">
    <property type="protein sequence ID" value="TCNE_0000365701-mRNA-1"/>
    <property type="gene ID" value="TCNE_0000365701"/>
</dbReference>
<accession>A0A183U587</accession>
<feature type="domain" description="Neurotransmitter-gated ion-channel ligand-binding" evidence="1">
    <location>
        <begin position="16"/>
        <end position="68"/>
    </location>
</feature>
<organism evidence="3 4">
    <name type="scientific">Toxocara canis</name>
    <name type="common">Canine roundworm</name>
    <dbReference type="NCBI Taxonomy" id="6265"/>
    <lineage>
        <taxon>Eukaryota</taxon>
        <taxon>Metazoa</taxon>
        <taxon>Ecdysozoa</taxon>
        <taxon>Nematoda</taxon>
        <taxon>Chromadorea</taxon>
        <taxon>Rhabditida</taxon>
        <taxon>Spirurina</taxon>
        <taxon>Ascaridomorpha</taxon>
        <taxon>Ascaridoidea</taxon>
        <taxon>Toxocaridae</taxon>
        <taxon>Toxocara</taxon>
    </lineage>
</organism>
<protein>
    <submittedName>
        <fullName evidence="4">Neur_chan_LBD domain-containing protein</fullName>
    </submittedName>
</protein>
<dbReference type="InterPro" id="IPR006202">
    <property type="entry name" value="Neur_chan_lig-bd"/>
</dbReference>
<reference evidence="2 3" key="2">
    <citation type="submission" date="2018-11" db="EMBL/GenBank/DDBJ databases">
        <authorList>
            <consortium name="Pathogen Informatics"/>
        </authorList>
    </citation>
    <scope>NUCLEOTIDE SEQUENCE [LARGE SCALE GENOMIC DNA]</scope>
</reference>
<gene>
    <name evidence="2" type="ORF">TCNE_LOCUS3657</name>
</gene>
<dbReference type="Gene3D" id="2.70.170.10">
    <property type="entry name" value="Neurotransmitter-gated ion-channel ligand-binding domain"/>
    <property type="match status" value="1"/>
</dbReference>
<name>A0A183U587_TOXCA</name>
<proteinExistence type="predicted"/>
<evidence type="ECO:0000259" key="1">
    <source>
        <dbReference type="Pfam" id="PF02931"/>
    </source>
</evidence>
<dbReference type="Pfam" id="PF02931">
    <property type="entry name" value="Neur_chan_LBD"/>
    <property type="match status" value="1"/>
</dbReference>
<dbReference type="GO" id="GO:0016020">
    <property type="term" value="C:membrane"/>
    <property type="evidence" value="ECO:0007669"/>
    <property type="project" value="InterPro"/>
</dbReference>
<evidence type="ECO:0000313" key="4">
    <source>
        <dbReference type="WBParaSite" id="TCNE_0000365701-mRNA-1"/>
    </source>
</evidence>
<dbReference type="Proteomes" id="UP000050794">
    <property type="component" value="Unassembled WGS sequence"/>
</dbReference>
<dbReference type="SUPFAM" id="SSF63712">
    <property type="entry name" value="Nicotinic receptor ligand binding domain-like"/>
    <property type="match status" value="1"/>
</dbReference>
<keyword evidence="3" id="KW-1185">Reference proteome</keyword>
<sequence>MDIKHSLFWPYFFFQDERQQSIDLNVWVIEKWDDEFLGWDPYEYGLINSTVLPYEAIWLPDTYIYNRYLSTVLSVCSLSEVCTSYVSFKRIQRVILSPHSSTKI</sequence>
<evidence type="ECO:0000313" key="3">
    <source>
        <dbReference type="Proteomes" id="UP000050794"/>
    </source>
</evidence>
<dbReference type="AlphaFoldDB" id="A0A183U587"/>
<dbReference type="GO" id="GO:0005230">
    <property type="term" value="F:extracellular ligand-gated monoatomic ion channel activity"/>
    <property type="evidence" value="ECO:0007669"/>
    <property type="project" value="InterPro"/>
</dbReference>